<evidence type="ECO:0000256" key="1">
    <source>
        <dbReference type="ARBA" id="ARBA00004141"/>
    </source>
</evidence>
<accession>A0A8C2RC31</accession>
<feature type="transmembrane region" description="Helical" evidence="5">
    <location>
        <begin position="25"/>
        <end position="45"/>
    </location>
</feature>
<proteinExistence type="inferred from homology"/>
<name>A0A8C2RC31_CAPHI</name>
<evidence type="ECO:0000256" key="5">
    <source>
        <dbReference type="RuleBase" id="RU079119"/>
    </source>
</evidence>
<evidence type="ECO:0000256" key="4">
    <source>
        <dbReference type="ARBA" id="ARBA00023136"/>
    </source>
</evidence>
<evidence type="ECO:0000313" key="7">
    <source>
        <dbReference type="Ensembl" id="ENSCHIP00010026620.1"/>
    </source>
</evidence>
<organism evidence="7">
    <name type="scientific">Capra hircus</name>
    <name type="common">Goat</name>
    <dbReference type="NCBI Taxonomy" id="9925"/>
    <lineage>
        <taxon>Eukaryota</taxon>
        <taxon>Metazoa</taxon>
        <taxon>Chordata</taxon>
        <taxon>Craniata</taxon>
        <taxon>Vertebrata</taxon>
        <taxon>Euteleostomi</taxon>
        <taxon>Mammalia</taxon>
        <taxon>Eutheria</taxon>
        <taxon>Laurasiatheria</taxon>
        <taxon>Artiodactyla</taxon>
        <taxon>Ruminantia</taxon>
        <taxon>Pecora</taxon>
        <taxon>Bovidae</taxon>
        <taxon>Caprinae</taxon>
        <taxon>Capra</taxon>
    </lineage>
</organism>
<keyword evidence="2 5" id="KW-0812">Transmembrane</keyword>
<dbReference type="GO" id="GO:0016020">
    <property type="term" value="C:membrane"/>
    <property type="evidence" value="ECO:0007669"/>
    <property type="project" value="UniProtKB-SubCell"/>
</dbReference>
<evidence type="ECO:0000256" key="2">
    <source>
        <dbReference type="ARBA" id="ARBA00022692"/>
    </source>
</evidence>
<gene>
    <name evidence="7" type="primary">ZDHHC4</name>
</gene>
<dbReference type="EC" id="2.3.1.225" evidence="5"/>
<dbReference type="PANTHER" id="PTHR14540">
    <property type="entry name" value="INTEGRATOR COMPLEX SUBUNIT 15"/>
    <property type="match status" value="1"/>
</dbReference>
<evidence type="ECO:0000259" key="6">
    <source>
        <dbReference type="Pfam" id="PF01529"/>
    </source>
</evidence>
<dbReference type="InterPro" id="IPR027844">
    <property type="entry name" value="INTS15"/>
</dbReference>
<keyword evidence="4 5" id="KW-0472">Membrane</keyword>
<reference evidence="7" key="1">
    <citation type="submission" date="2019-03" db="EMBL/GenBank/DDBJ databases">
        <title>Genome sequencing and reference-guided assembly of Black Bengal Goat (Capra hircus).</title>
        <authorList>
            <person name="Siddiki A.Z."/>
            <person name="Baten A."/>
            <person name="Billah M."/>
            <person name="Alam M.A.U."/>
            <person name="Shawrob K.S.M."/>
            <person name="Saha S."/>
            <person name="Chowdhury M."/>
            <person name="Rahman A.H."/>
            <person name="Stear M."/>
            <person name="Miah G."/>
            <person name="Das G.B."/>
            <person name="Hossain M.M."/>
            <person name="Kumkum M."/>
            <person name="Islam M.S."/>
            <person name="Mollah A.M."/>
            <person name="Ahsan A."/>
            <person name="Tusar F."/>
            <person name="Khan M.K.I."/>
        </authorList>
    </citation>
    <scope>NUCLEOTIDE SEQUENCE [LARGE SCALE GENOMIC DNA]</scope>
</reference>
<sequence length="579" mass="64953">MFGGGTPELSAESYPDKRNIPGMDFLVLFLLYLALVLLGFVMICVGSKTHYLQGLISRGAQIFSYIIPECLQRAMLRVLHYLFHTRNYTFVILHLILQGVVYTEYTWEIFGLCQQLEFSLYYLFLPYLLLIVNLVFFTLSCVTDPGTITKANELLFLQVYEFDEVMFPKNVRCPTCDLRKPARSKHCSVCNRCVHRFDHHCVWVNNCVGAWNTRYFLSYLLTLTASAATMAVVSTVFLVRLVVMSDVYLQTYVDDLGHLQVVDTVFLVQRTPVVYCVRLARALVDDYCCLVPGSVQTLKQIFSASPRFCCQFITSVTALYDLSSDDLIPPLDLLEMIVNWILEDPRLILITFLNTPIAANLPIGFLELTPLTGLIRWCVKAPLAHKRKKKAPLANGHVAAKVSKDSGGAERDSHLLYSKLHLSVLQVLLMLQAHLTEKNLYGRLGLVLFDHMVPLVEEVNRLADELNPLNASQEIELALDRLAQALQVAMASGALLCTRDDLRTLCSRLPHNNLLQLVISGPVQQSPHAGLPPGFYPHIHTPPLGYGAVPAHPAAHPALPTHPGHTFISGMTFPFRPIH</sequence>
<dbReference type="PROSITE" id="PS50216">
    <property type="entry name" value="DHHC"/>
    <property type="match status" value="1"/>
</dbReference>
<feature type="transmembrane region" description="Helical" evidence="5">
    <location>
        <begin position="81"/>
        <end position="101"/>
    </location>
</feature>
<keyword evidence="5" id="KW-0012">Acyltransferase</keyword>
<dbReference type="PANTHER" id="PTHR14540:SF2">
    <property type="entry name" value="INTEGRATOR COMPLEX SUBUNIT 15"/>
    <property type="match status" value="1"/>
</dbReference>
<dbReference type="AlphaFoldDB" id="A0A8C2RC31"/>
<keyword evidence="5" id="KW-0808">Transferase</keyword>
<feature type="transmembrane region" description="Helical" evidence="5">
    <location>
        <begin position="121"/>
        <end position="142"/>
    </location>
</feature>
<dbReference type="Pfam" id="PF14964">
    <property type="entry name" value="INTS15"/>
    <property type="match status" value="1"/>
</dbReference>
<dbReference type="GO" id="GO:0019706">
    <property type="term" value="F:protein-cysteine S-palmitoyltransferase activity"/>
    <property type="evidence" value="ECO:0007669"/>
    <property type="project" value="UniProtKB-EC"/>
</dbReference>
<dbReference type="Pfam" id="PF01529">
    <property type="entry name" value="DHHC"/>
    <property type="match status" value="1"/>
</dbReference>
<protein>
    <recommendedName>
        <fullName evidence="5">Palmitoyltransferase</fullName>
        <ecNumber evidence="5">2.3.1.225</ecNumber>
    </recommendedName>
</protein>
<comment type="domain">
    <text evidence="5">The DHHC domain is required for palmitoyltransferase activity.</text>
</comment>
<reference evidence="7" key="2">
    <citation type="submission" date="2025-08" db="UniProtKB">
        <authorList>
            <consortium name="Ensembl"/>
        </authorList>
    </citation>
    <scope>IDENTIFICATION</scope>
</reference>
<feature type="domain" description="Palmitoyltransferase DHHC" evidence="6">
    <location>
        <begin position="172"/>
        <end position="254"/>
    </location>
</feature>
<comment type="catalytic activity">
    <reaction evidence="5">
        <text>L-cysteinyl-[protein] + hexadecanoyl-CoA = S-hexadecanoyl-L-cysteinyl-[protein] + CoA</text>
        <dbReference type="Rhea" id="RHEA:36683"/>
        <dbReference type="Rhea" id="RHEA-COMP:10131"/>
        <dbReference type="Rhea" id="RHEA-COMP:11032"/>
        <dbReference type="ChEBI" id="CHEBI:29950"/>
        <dbReference type="ChEBI" id="CHEBI:57287"/>
        <dbReference type="ChEBI" id="CHEBI:57379"/>
        <dbReference type="ChEBI" id="CHEBI:74151"/>
        <dbReference type="EC" id="2.3.1.225"/>
    </reaction>
</comment>
<dbReference type="InterPro" id="IPR001594">
    <property type="entry name" value="Palmitoyltrfase_DHHC"/>
</dbReference>
<keyword evidence="3 5" id="KW-1133">Transmembrane helix</keyword>
<comment type="subcellular location">
    <subcellularLocation>
        <location evidence="1">Membrane</location>
        <topology evidence="1">Multi-pass membrane protein</topology>
    </subcellularLocation>
</comment>
<feature type="transmembrane region" description="Helical" evidence="5">
    <location>
        <begin position="219"/>
        <end position="243"/>
    </location>
</feature>
<dbReference type="Ensembl" id="ENSCHIT00010037567.1">
    <property type="protein sequence ID" value="ENSCHIP00010026620.1"/>
    <property type="gene ID" value="ENSCHIG00010019592.1"/>
</dbReference>
<evidence type="ECO:0000256" key="3">
    <source>
        <dbReference type="ARBA" id="ARBA00022989"/>
    </source>
</evidence>
<comment type="similarity">
    <text evidence="5">Belongs to the DHHC palmitoyltransferase family.</text>
</comment>